<keyword evidence="2" id="KW-0678">Repressor</keyword>
<feature type="compositionally biased region" description="Polar residues" evidence="10">
    <location>
        <begin position="850"/>
        <end position="862"/>
    </location>
</feature>
<dbReference type="Pfam" id="PF13432">
    <property type="entry name" value="TPR_16"/>
    <property type="match status" value="1"/>
</dbReference>
<feature type="compositionally biased region" description="Pro residues" evidence="10">
    <location>
        <begin position="167"/>
        <end position="187"/>
    </location>
</feature>
<keyword evidence="3" id="KW-0677">Repeat</keyword>
<keyword evidence="5" id="KW-0805">Transcription regulation</keyword>
<dbReference type="GO" id="GO:0017053">
    <property type="term" value="C:transcription repressor complex"/>
    <property type="evidence" value="ECO:0007669"/>
    <property type="project" value="TreeGrafter"/>
</dbReference>
<feature type="region of interest" description="Disordered" evidence="10">
    <location>
        <begin position="93"/>
        <end position="191"/>
    </location>
</feature>
<feature type="repeat" description="TPR" evidence="9">
    <location>
        <begin position="367"/>
        <end position="400"/>
    </location>
</feature>
<comment type="similarity">
    <text evidence="8">Belongs to the CYC8/SSN6 family.</text>
</comment>
<name>A0A9Q5I0I4_SANBA</name>
<feature type="repeat" description="TPR" evidence="9">
    <location>
        <begin position="476"/>
        <end position="509"/>
    </location>
</feature>
<keyword evidence="4 9" id="KW-0802">TPR repeat</keyword>
<evidence type="ECO:0000256" key="9">
    <source>
        <dbReference type="PROSITE-ProRule" id="PRU00339"/>
    </source>
</evidence>
<dbReference type="InterPro" id="IPR011990">
    <property type="entry name" value="TPR-like_helical_dom_sf"/>
</dbReference>
<feature type="compositionally biased region" description="Low complexity" evidence="10">
    <location>
        <begin position="1357"/>
        <end position="1372"/>
    </location>
</feature>
<feature type="compositionally biased region" description="Basic residues" evidence="10">
    <location>
        <begin position="1209"/>
        <end position="1221"/>
    </location>
</feature>
<evidence type="ECO:0000256" key="5">
    <source>
        <dbReference type="ARBA" id="ARBA00023015"/>
    </source>
</evidence>
<feature type="compositionally biased region" description="Polar residues" evidence="10">
    <location>
        <begin position="1436"/>
        <end position="1458"/>
    </location>
</feature>
<keyword evidence="12" id="KW-1185">Reference proteome</keyword>
<feature type="compositionally biased region" description="Low complexity" evidence="10">
    <location>
        <begin position="1078"/>
        <end position="1089"/>
    </location>
</feature>
<dbReference type="Pfam" id="PF13181">
    <property type="entry name" value="TPR_8"/>
    <property type="match status" value="2"/>
</dbReference>
<feature type="repeat" description="TPR" evidence="9">
    <location>
        <begin position="310"/>
        <end position="343"/>
    </location>
</feature>
<dbReference type="EMBL" id="LNZH02000161">
    <property type="protein sequence ID" value="OCB89240.1"/>
    <property type="molecule type" value="Genomic_DNA"/>
</dbReference>
<proteinExistence type="inferred from homology"/>
<dbReference type="InterPro" id="IPR019734">
    <property type="entry name" value="TPR_rpt"/>
</dbReference>
<evidence type="ECO:0000256" key="3">
    <source>
        <dbReference type="ARBA" id="ARBA00022737"/>
    </source>
</evidence>
<reference evidence="11" key="1">
    <citation type="submission" date="2016-06" db="EMBL/GenBank/DDBJ databases">
        <title>Draft Genome sequence of the fungus Inonotus baumii.</title>
        <authorList>
            <person name="Zhu H."/>
            <person name="Lin W."/>
        </authorList>
    </citation>
    <scope>NUCLEOTIDE SEQUENCE</scope>
    <source>
        <strain evidence="11">821</strain>
    </source>
</reference>
<feature type="compositionally biased region" description="Basic and acidic residues" evidence="10">
    <location>
        <begin position="954"/>
        <end position="1004"/>
    </location>
</feature>
<feature type="compositionally biased region" description="Polar residues" evidence="10">
    <location>
        <begin position="1223"/>
        <end position="1233"/>
    </location>
</feature>
<evidence type="ECO:0000256" key="4">
    <source>
        <dbReference type="ARBA" id="ARBA00022803"/>
    </source>
</evidence>
<evidence type="ECO:0000256" key="6">
    <source>
        <dbReference type="ARBA" id="ARBA00023163"/>
    </source>
</evidence>
<evidence type="ECO:0000256" key="2">
    <source>
        <dbReference type="ARBA" id="ARBA00022491"/>
    </source>
</evidence>
<gene>
    <name evidence="11" type="ORF">A7U60_g3607</name>
</gene>
<keyword evidence="7" id="KW-0539">Nucleus</keyword>
<feature type="compositionally biased region" description="Low complexity" evidence="10">
    <location>
        <begin position="1131"/>
        <end position="1162"/>
    </location>
</feature>
<keyword evidence="6" id="KW-0804">Transcription</keyword>
<dbReference type="GO" id="GO:0005634">
    <property type="term" value="C:nucleus"/>
    <property type="evidence" value="ECO:0007669"/>
    <property type="project" value="UniProtKB-SubCell"/>
</dbReference>
<dbReference type="Pfam" id="PF00515">
    <property type="entry name" value="TPR_1"/>
    <property type="match status" value="1"/>
</dbReference>
<feature type="compositionally biased region" description="Basic and acidic residues" evidence="10">
    <location>
        <begin position="822"/>
        <end position="842"/>
    </location>
</feature>
<comment type="subcellular location">
    <subcellularLocation>
        <location evidence="1">Nucleus</location>
    </subcellularLocation>
</comment>
<dbReference type="PROSITE" id="PS50293">
    <property type="entry name" value="TPR_REGION"/>
    <property type="match status" value="1"/>
</dbReference>
<dbReference type="GO" id="GO:0031490">
    <property type="term" value="F:chromatin DNA binding"/>
    <property type="evidence" value="ECO:0007669"/>
    <property type="project" value="TreeGrafter"/>
</dbReference>
<feature type="repeat" description="TPR" evidence="9">
    <location>
        <begin position="404"/>
        <end position="437"/>
    </location>
</feature>
<dbReference type="GO" id="GO:0000122">
    <property type="term" value="P:negative regulation of transcription by RNA polymerase II"/>
    <property type="evidence" value="ECO:0007669"/>
    <property type="project" value="TreeGrafter"/>
</dbReference>
<protein>
    <submittedName>
        <fullName evidence="11">Uncharacterized protein</fullName>
    </submittedName>
</protein>
<dbReference type="PANTHER" id="PTHR14017">
    <property type="entry name" value="LYSINE-SPECIFIC DEMETHYLASE"/>
    <property type="match status" value="1"/>
</dbReference>
<evidence type="ECO:0000313" key="12">
    <source>
        <dbReference type="Proteomes" id="UP000757232"/>
    </source>
</evidence>
<feature type="compositionally biased region" description="Pro residues" evidence="10">
    <location>
        <begin position="99"/>
        <end position="122"/>
    </location>
</feature>
<feature type="region of interest" description="Disordered" evidence="10">
    <location>
        <begin position="592"/>
        <end position="1458"/>
    </location>
</feature>
<dbReference type="SUPFAM" id="SSF48452">
    <property type="entry name" value="TPR-like"/>
    <property type="match status" value="1"/>
</dbReference>
<dbReference type="Pfam" id="PF14559">
    <property type="entry name" value="TPR_19"/>
    <property type="match status" value="1"/>
</dbReference>
<evidence type="ECO:0000256" key="7">
    <source>
        <dbReference type="ARBA" id="ARBA00023242"/>
    </source>
</evidence>
<dbReference type="InterPro" id="IPR051630">
    <property type="entry name" value="Corepressor-Demethylase"/>
</dbReference>
<organism evidence="11 12">
    <name type="scientific">Sanghuangporus baumii</name>
    <name type="common">Phellinus baumii</name>
    <dbReference type="NCBI Taxonomy" id="108892"/>
    <lineage>
        <taxon>Eukaryota</taxon>
        <taxon>Fungi</taxon>
        <taxon>Dikarya</taxon>
        <taxon>Basidiomycota</taxon>
        <taxon>Agaricomycotina</taxon>
        <taxon>Agaricomycetes</taxon>
        <taxon>Hymenochaetales</taxon>
        <taxon>Hymenochaetaceae</taxon>
        <taxon>Sanghuangporus</taxon>
    </lineage>
</organism>
<comment type="caution">
    <text evidence="11">The sequence shown here is derived from an EMBL/GenBank/DDBJ whole genome shotgun (WGS) entry which is preliminary data.</text>
</comment>
<dbReference type="PROSITE" id="PS50005">
    <property type="entry name" value="TPR"/>
    <property type="match status" value="7"/>
</dbReference>
<feature type="compositionally biased region" description="Low complexity" evidence="10">
    <location>
        <begin position="148"/>
        <end position="166"/>
    </location>
</feature>
<dbReference type="Proteomes" id="UP000757232">
    <property type="component" value="Unassembled WGS sequence"/>
</dbReference>
<sequence length="1458" mass="157728">MPCASQNEYHRLFLTLPPSRFSPYIPRLPILSTLSSPFSVFAAFFSRFPIYFLYFPLYPFPPTSPSSPPPSTTFTTAPPSMSLRHSVRERDVRLHDPHAPPPPPGPPVAAPPGATGPPPPPHAIHLNGNVAGAPPPPPPISNGHGHSHGAAIGHGAPMGLSPVAAPAGPPVPHANGGGPPPPPPPAPNSAAAVHPTLQKLARANEETWLLIGSVAEQMGDLDRALSAYERALLHNSNSLPGLTQVAGIARIRENYTKAIEYFQRVIQIQQDNGEVWSALGHCYLMIDDLQKAYSAYQQALYLLPNPKEDPKLWYGIGILYDRYGSLDHAEEAFASVLHMDKGEHPIIFGSDPADDLTHLALDFDKANEILFRLGIIYKQQGKYTDSLDCFDRILRNPPNPLAHADIWFQIGHVYEQQKDYIRAKDAYERVVQENPAHAKVLQQLGWLYHQEGSTFQSQDLAITYLTKSLEADPSDAQSWYLLGRAYMAGQKYNKAYEAYQQAVYRDGRNPTFWCSIGVLYFQINQYRDALDAYSRAIRINPYISEVWYDLGSLYESCNNQISDAIDAYARAAELDPGNTVITQRLALLRQAQQSGQSVQTPAPLPQDVHPTAYASAVGPPVTMSGGPPMLLSSGPTPRPIFSRTEAREHPNENALPSPHASHAPPPFRGGPPPPVVLDDSRRVPPSIAPLAPMDVDRATPRDGFPPRESSRSRGPGGTPQNSLLLHHPSGQQVVPEHQRDPAYYGRQTQRRPVSPSVSPPPRQARGPPDSRDVGYHGYPSGPPPTNGSVGGRPPSQVLQRSPRPYQGHYDAASSPPPPPQDTWERERRFERDRSRPRRDSDRSGIPPNVQGFSQSRGPSSPMSAHPYDHHGHPPSRRTAMESPMMGRPPSPGHPLSRQVSISERSPVVGPGAQGPGMPRWQSSRYADESGRSPHAHAISPTMAHVPPPSGTPSRRYDPRFDEGSRMERVERIERLDRERYEREREYERRMTEDARERERMEARNHAGSPETHRSASVMSVGPSRSVLPPPPTSAASTSEYPVPYPPPNAAESSDRRRGRKTAKESDTMNVHGPPTPAPGSAGSSAGSQSSDKRKRRAGGRRGKDGSDSTAGSRAPSVQPGSFRVAPIPPNSGSIKSPPSPEPKSSASASGSSGRSSRPSPIGNAHAAGLPRREVDEDYDEGVAESLMSLATSGGSAPPPVSPTVSVGGRIRHVSPRSKHNKSAGLTSGHSSQLPGPGPLSVMTSQNGNGKRPLSPINTADSGESKRTRVDILNRPAGNRITTPPPQSSSRPSPIPFRTQPSRSPDDRAQPGDRDVRMRERSPSSATNTTGIPSTMPLPPPPSAVVSTQGPILPPIATLPVSPTSSGVPSPSLEQERMHVDVGRSRRSHSRSGSDSTTPPVAQSVSRTKISDVMNPTGSEASHTRRNSSTHSSPTNAHSQGNAMATRTSPKAKSTSPRS</sequence>
<dbReference type="GO" id="GO:0000978">
    <property type="term" value="F:RNA polymerase II cis-regulatory region sequence-specific DNA binding"/>
    <property type="evidence" value="ECO:0007669"/>
    <property type="project" value="TreeGrafter"/>
</dbReference>
<dbReference type="OrthoDB" id="418911at2759"/>
<feature type="compositionally biased region" description="Low complexity" evidence="10">
    <location>
        <begin position="1426"/>
        <end position="1435"/>
    </location>
</feature>
<feature type="compositionally biased region" description="Basic and acidic residues" evidence="10">
    <location>
        <begin position="1303"/>
        <end position="1321"/>
    </location>
</feature>
<feature type="compositionally biased region" description="Basic and acidic residues" evidence="10">
    <location>
        <begin position="1373"/>
        <end position="1383"/>
    </location>
</feature>
<feature type="compositionally biased region" description="Polar residues" evidence="10">
    <location>
        <begin position="1322"/>
        <end position="1332"/>
    </location>
</feature>
<feature type="compositionally biased region" description="Pro residues" evidence="10">
    <location>
        <begin position="663"/>
        <end position="675"/>
    </location>
</feature>
<feature type="compositionally biased region" description="Basic and acidic residues" evidence="10">
    <location>
        <begin position="1262"/>
        <end position="1271"/>
    </location>
</feature>
<dbReference type="Pfam" id="PF13174">
    <property type="entry name" value="TPR_6"/>
    <property type="match status" value="1"/>
</dbReference>
<dbReference type="FunFam" id="1.25.40.10:FF:000078">
    <property type="entry name" value="Transcriptional corepressor Cyc8"/>
    <property type="match status" value="1"/>
</dbReference>
<feature type="compositionally biased region" description="Polar residues" evidence="10">
    <location>
        <begin position="1396"/>
        <end position="1420"/>
    </location>
</feature>
<evidence type="ECO:0000256" key="8">
    <source>
        <dbReference type="ARBA" id="ARBA00061082"/>
    </source>
</evidence>
<dbReference type="SMART" id="SM00028">
    <property type="entry name" value="TPR"/>
    <property type="match status" value="10"/>
</dbReference>
<dbReference type="Gene3D" id="1.25.40.10">
    <property type="entry name" value="Tetratricopeptide repeat domain"/>
    <property type="match status" value="3"/>
</dbReference>
<feature type="repeat" description="TPR" evidence="9">
    <location>
        <begin position="273"/>
        <end position="306"/>
    </location>
</feature>
<feature type="repeat" description="TPR" evidence="9">
    <location>
        <begin position="510"/>
        <end position="543"/>
    </location>
</feature>
<dbReference type="PANTHER" id="PTHR14017:SF1">
    <property type="entry name" value="LD02225P"/>
    <property type="match status" value="1"/>
</dbReference>
<evidence type="ECO:0000256" key="1">
    <source>
        <dbReference type="ARBA" id="ARBA00004123"/>
    </source>
</evidence>
<evidence type="ECO:0000313" key="11">
    <source>
        <dbReference type="EMBL" id="OCB89240.1"/>
    </source>
</evidence>
<evidence type="ECO:0000256" key="10">
    <source>
        <dbReference type="SAM" id="MobiDB-lite"/>
    </source>
</evidence>
<accession>A0A9Q5I0I4</accession>
<feature type="repeat" description="TPR" evidence="9">
    <location>
        <begin position="205"/>
        <end position="238"/>
    </location>
</feature>
<dbReference type="SUPFAM" id="SSF81901">
    <property type="entry name" value="HCP-like"/>
    <property type="match status" value="1"/>
</dbReference>
<feature type="compositionally biased region" description="Basic and acidic residues" evidence="10">
    <location>
        <begin position="694"/>
        <end position="711"/>
    </location>
</feature>